<evidence type="ECO:0000256" key="7">
    <source>
        <dbReference type="ARBA" id="ARBA00022679"/>
    </source>
</evidence>
<evidence type="ECO:0000313" key="18">
    <source>
        <dbReference type="Proteomes" id="UP001632038"/>
    </source>
</evidence>
<evidence type="ECO:0000256" key="15">
    <source>
        <dbReference type="ARBA" id="ARBA00048679"/>
    </source>
</evidence>
<dbReference type="InterPro" id="IPR011990">
    <property type="entry name" value="TPR-like_helical_dom_sf"/>
</dbReference>
<dbReference type="FunFam" id="3.30.200.20:FF:000154">
    <property type="entry name" value="probable serine/threonine-protein kinase At4g35230"/>
    <property type="match status" value="1"/>
</dbReference>
<dbReference type="Gene3D" id="3.30.200.20">
    <property type="entry name" value="Phosphorylase Kinase, domain 1"/>
    <property type="match status" value="1"/>
</dbReference>
<dbReference type="PANTHER" id="PTHR45863:SF14">
    <property type="entry name" value="SERINE_THREONINE-PROTEIN KINASE BSK11"/>
    <property type="match status" value="1"/>
</dbReference>
<keyword evidence="10 17" id="KW-0418">Kinase</keyword>
<sequence length="493" mass="55675">MGCCGSKQLLPPRAAQKDQWQQLPRRSSSVNGASFAGFAEFSLAELKSATSNFSSDSIVSESGEKAPNVVYKGRLESHRWIAVKKFTKMAWPDPKQFAEAAKEVGKLRYKRLANLIGYCCDGDERLLVAEFMPNETLAKHLFHWENQTPEWAMRLRVALYIAEALDYCSREGRPLYHDLNAYRVLFDENGDPRLSCFGLMKNSRDGKSYSTNLAYTPPEYLRNGRVTQESVVFSFGTVLLDLLSGKHIPPTHALDMLRGKNILLLMDSHLEGNFLTEEATVVFDLASKCLQYEPRERPKTDDLVSTLTPLQNKNDVPSHVMLGIATREEKPVTPPHHPLSPMGDACSRMDLTAIHQFLVMQHYKDDEGTNELSFQEWTQQMRDMLDARKRGDLAFRDKDFKAAIDCYSQFIDVGTMISPTVHARRSLCYLMCDQADAALRDAMQAQCIYPDWSTAFYMQAVALAKLDMHKDAADMLNEAGILEEKKGRNGKGS</sequence>
<evidence type="ECO:0000256" key="2">
    <source>
        <dbReference type="ARBA" id="ARBA00008684"/>
    </source>
</evidence>
<dbReference type="GO" id="GO:0005886">
    <property type="term" value="C:plasma membrane"/>
    <property type="evidence" value="ECO:0007669"/>
    <property type="project" value="UniProtKB-SubCell"/>
</dbReference>
<evidence type="ECO:0000256" key="8">
    <source>
        <dbReference type="ARBA" id="ARBA00022707"/>
    </source>
</evidence>
<feature type="domain" description="Protein kinase" evidence="16">
    <location>
        <begin position="56"/>
        <end position="322"/>
    </location>
</feature>
<evidence type="ECO:0000256" key="9">
    <source>
        <dbReference type="ARBA" id="ARBA00022741"/>
    </source>
</evidence>
<dbReference type="EC" id="2.7.11.1" evidence="3"/>
<evidence type="ECO:0000256" key="4">
    <source>
        <dbReference type="ARBA" id="ARBA00022475"/>
    </source>
</evidence>
<evidence type="ECO:0000256" key="3">
    <source>
        <dbReference type="ARBA" id="ARBA00012513"/>
    </source>
</evidence>
<dbReference type="InterPro" id="IPR058209">
    <property type="entry name" value="TPR_BSK1_C"/>
</dbReference>
<evidence type="ECO:0000256" key="10">
    <source>
        <dbReference type="ARBA" id="ARBA00022777"/>
    </source>
</evidence>
<comment type="caution">
    <text evidence="17">The sequence shown here is derived from an EMBL/GenBank/DDBJ whole genome shotgun (WGS) entry which is preliminary data.</text>
</comment>
<evidence type="ECO:0000256" key="5">
    <source>
        <dbReference type="ARBA" id="ARBA00022527"/>
    </source>
</evidence>
<proteinExistence type="inferred from homology"/>
<dbReference type="Pfam" id="PF07714">
    <property type="entry name" value="PK_Tyr_Ser-Thr"/>
    <property type="match status" value="1"/>
</dbReference>
<dbReference type="EMBL" id="JAVIJP010000017">
    <property type="protein sequence ID" value="KAL3641081.1"/>
    <property type="molecule type" value="Genomic_DNA"/>
</dbReference>
<comment type="catalytic activity">
    <reaction evidence="15">
        <text>L-seryl-[protein] + ATP = O-phospho-L-seryl-[protein] + ADP + H(+)</text>
        <dbReference type="Rhea" id="RHEA:17989"/>
        <dbReference type="Rhea" id="RHEA-COMP:9863"/>
        <dbReference type="Rhea" id="RHEA-COMP:11604"/>
        <dbReference type="ChEBI" id="CHEBI:15378"/>
        <dbReference type="ChEBI" id="CHEBI:29999"/>
        <dbReference type="ChEBI" id="CHEBI:30616"/>
        <dbReference type="ChEBI" id="CHEBI:83421"/>
        <dbReference type="ChEBI" id="CHEBI:456216"/>
        <dbReference type="EC" id="2.7.11.1"/>
    </reaction>
</comment>
<gene>
    <name evidence="17" type="primary">BSK1_5</name>
    <name evidence="17" type="ORF">CASFOL_016049</name>
</gene>
<evidence type="ECO:0000259" key="16">
    <source>
        <dbReference type="PROSITE" id="PS50011"/>
    </source>
</evidence>
<dbReference type="AlphaFoldDB" id="A0ABD3DJI1"/>
<evidence type="ECO:0000256" key="1">
    <source>
        <dbReference type="ARBA" id="ARBA00004193"/>
    </source>
</evidence>
<keyword evidence="7 17" id="KW-0808">Transferase</keyword>
<reference evidence="18" key="1">
    <citation type="journal article" date="2024" name="IScience">
        <title>Strigolactones Initiate the Formation of Haustorium-like Structures in Castilleja.</title>
        <authorList>
            <person name="Buerger M."/>
            <person name="Peterson D."/>
            <person name="Chory J."/>
        </authorList>
    </citation>
    <scope>NUCLEOTIDE SEQUENCE [LARGE SCALE GENOMIC DNA]</scope>
</reference>
<dbReference type="FunFam" id="1.10.510.10:FF:000069">
    <property type="entry name" value="probable serine/threonine-protein kinase At5g41260"/>
    <property type="match status" value="1"/>
</dbReference>
<dbReference type="GO" id="GO:0004674">
    <property type="term" value="F:protein serine/threonine kinase activity"/>
    <property type="evidence" value="ECO:0007669"/>
    <property type="project" value="UniProtKB-KW"/>
</dbReference>
<protein>
    <recommendedName>
        <fullName evidence="3">non-specific serine/threonine protein kinase</fullName>
        <ecNumber evidence="3">2.7.11.1</ecNumber>
    </recommendedName>
</protein>
<comment type="similarity">
    <text evidence="2">Belongs to the protein kinase superfamily. Ser/Thr protein kinase family.</text>
</comment>
<dbReference type="InterPro" id="IPR000719">
    <property type="entry name" value="Prot_kinase_dom"/>
</dbReference>
<dbReference type="InterPro" id="IPR045845">
    <property type="entry name" value="BSK"/>
</dbReference>
<dbReference type="Gene3D" id="1.25.40.10">
    <property type="entry name" value="Tetratricopeptide repeat domain"/>
    <property type="match status" value="1"/>
</dbReference>
<dbReference type="Pfam" id="PF25575">
    <property type="entry name" value="TPR_BSK1_C"/>
    <property type="match status" value="1"/>
</dbReference>
<keyword evidence="6" id="KW-1070">Brassinosteroid signaling pathway</keyword>
<comment type="subcellular location">
    <subcellularLocation>
        <location evidence="1">Cell membrane</location>
        <topology evidence="1">Lipid-anchor</topology>
    </subcellularLocation>
</comment>
<comment type="catalytic activity">
    <reaction evidence="14">
        <text>L-threonyl-[protein] + ATP = O-phospho-L-threonyl-[protein] + ADP + H(+)</text>
        <dbReference type="Rhea" id="RHEA:46608"/>
        <dbReference type="Rhea" id="RHEA-COMP:11060"/>
        <dbReference type="Rhea" id="RHEA-COMP:11605"/>
        <dbReference type="ChEBI" id="CHEBI:15378"/>
        <dbReference type="ChEBI" id="CHEBI:30013"/>
        <dbReference type="ChEBI" id="CHEBI:30616"/>
        <dbReference type="ChEBI" id="CHEBI:61977"/>
        <dbReference type="ChEBI" id="CHEBI:456216"/>
        <dbReference type="EC" id="2.7.11.1"/>
    </reaction>
</comment>
<name>A0ABD3DJI1_9LAMI</name>
<keyword evidence="11" id="KW-0067">ATP-binding</keyword>
<keyword evidence="8" id="KW-0519">Myristate</keyword>
<evidence type="ECO:0000313" key="17">
    <source>
        <dbReference type="EMBL" id="KAL3641081.1"/>
    </source>
</evidence>
<dbReference type="InterPro" id="IPR011009">
    <property type="entry name" value="Kinase-like_dom_sf"/>
</dbReference>
<dbReference type="PANTHER" id="PTHR45863">
    <property type="entry name" value="SERINE/THREONINE-PROTEIN KINASE BSK5"/>
    <property type="match status" value="1"/>
</dbReference>
<dbReference type="SUPFAM" id="SSF48452">
    <property type="entry name" value="TPR-like"/>
    <property type="match status" value="1"/>
</dbReference>
<keyword evidence="4" id="KW-1003">Cell membrane</keyword>
<evidence type="ECO:0000256" key="13">
    <source>
        <dbReference type="ARBA" id="ARBA00023288"/>
    </source>
</evidence>
<dbReference type="Proteomes" id="UP001632038">
    <property type="component" value="Unassembled WGS sequence"/>
</dbReference>
<keyword evidence="9" id="KW-0547">Nucleotide-binding</keyword>
<evidence type="ECO:0000256" key="12">
    <source>
        <dbReference type="ARBA" id="ARBA00023136"/>
    </source>
</evidence>
<evidence type="ECO:0000256" key="14">
    <source>
        <dbReference type="ARBA" id="ARBA00047899"/>
    </source>
</evidence>
<dbReference type="FunFam" id="1.25.40.10:FF:000016">
    <property type="entry name" value="probable serine/threonine-protein kinase At4g35230"/>
    <property type="match status" value="1"/>
</dbReference>
<evidence type="ECO:0000256" key="11">
    <source>
        <dbReference type="ARBA" id="ARBA00022840"/>
    </source>
</evidence>
<keyword evidence="18" id="KW-1185">Reference proteome</keyword>
<organism evidence="17 18">
    <name type="scientific">Castilleja foliolosa</name>
    <dbReference type="NCBI Taxonomy" id="1961234"/>
    <lineage>
        <taxon>Eukaryota</taxon>
        <taxon>Viridiplantae</taxon>
        <taxon>Streptophyta</taxon>
        <taxon>Embryophyta</taxon>
        <taxon>Tracheophyta</taxon>
        <taxon>Spermatophyta</taxon>
        <taxon>Magnoliopsida</taxon>
        <taxon>eudicotyledons</taxon>
        <taxon>Gunneridae</taxon>
        <taxon>Pentapetalae</taxon>
        <taxon>asterids</taxon>
        <taxon>lamiids</taxon>
        <taxon>Lamiales</taxon>
        <taxon>Orobanchaceae</taxon>
        <taxon>Pedicularideae</taxon>
        <taxon>Castillejinae</taxon>
        <taxon>Castilleja</taxon>
    </lineage>
</organism>
<keyword evidence="13" id="KW-0449">Lipoprotein</keyword>
<dbReference type="GO" id="GO:0009742">
    <property type="term" value="P:brassinosteroid mediated signaling pathway"/>
    <property type="evidence" value="ECO:0007669"/>
    <property type="project" value="UniProtKB-KW"/>
</dbReference>
<keyword evidence="12" id="KW-0472">Membrane</keyword>
<dbReference type="Gene3D" id="1.10.510.10">
    <property type="entry name" value="Transferase(Phosphotransferase) domain 1"/>
    <property type="match status" value="1"/>
</dbReference>
<dbReference type="PROSITE" id="PS50011">
    <property type="entry name" value="PROTEIN_KINASE_DOM"/>
    <property type="match status" value="1"/>
</dbReference>
<accession>A0ABD3DJI1</accession>
<dbReference type="GO" id="GO:0005524">
    <property type="term" value="F:ATP binding"/>
    <property type="evidence" value="ECO:0007669"/>
    <property type="project" value="UniProtKB-KW"/>
</dbReference>
<dbReference type="InterPro" id="IPR001245">
    <property type="entry name" value="Ser-Thr/Tyr_kinase_cat_dom"/>
</dbReference>
<dbReference type="SUPFAM" id="SSF56112">
    <property type="entry name" value="Protein kinase-like (PK-like)"/>
    <property type="match status" value="1"/>
</dbReference>
<keyword evidence="5" id="KW-0723">Serine/threonine-protein kinase</keyword>
<evidence type="ECO:0000256" key="6">
    <source>
        <dbReference type="ARBA" id="ARBA00022626"/>
    </source>
</evidence>